<dbReference type="EMBL" id="QOKW01000005">
    <property type="protein sequence ID" value="KAA0681872.1"/>
    <property type="molecule type" value="Genomic_DNA"/>
</dbReference>
<proteinExistence type="predicted"/>
<organism evidence="1 2">
    <name type="scientific">Roseomonas genomospecies 6</name>
    <dbReference type="NCBI Taxonomy" id="214106"/>
    <lineage>
        <taxon>Bacteria</taxon>
        <taxon>Pseudomonadati</taxon>
        <taxon>Pseudomonadota</taxon>
        <taxon>Alphaproteobacteria</taxon>
        <taxon>Acetobacterales</taxon>
        <taxon>Roseomonadaceae</taxon>
        <taxon>Roseomonas</taxon>
    </lineage>
</organism>
<sequence>MTVMSIARGLRSAAPAHRFASATLPADQGLADAFAAAAAAPAREAGTFRPRAGAGGKTFRVDAFAGVLARKTAAFTKELADIALADITLDMDAEGRVTAAGGHPGKAAVERLFAGNPDFANRYREVAGGHAFLAHCRVAARFQIELEDSRTEEERKAILRRYDSMFSRIDGVRGRMSWSGGRLASAAMEMAAGLL</sequence>
<name>A0A9W7TYV6_9PROT</name>
<gene>
    <name evidence="1" type="ORF">DS843_08860</name>
</gene>
<evidence type="ECO:0000313" key="2">
    <source>
        <dbReference type="Proteomes" id="UP000480854"/>
    </source>
</evidence>
<dbReference type="Proteomes" id="UP000480854">
    <property type="component" value="Unassembled WGS sequence"/>
</dbReference>
<accession>A0A9W7TYV6</accession>
<keyword evidence="2" id="KW-1185">Reference proteome</keyword>
<dbReference type="RefSeq" id="WP_149468531.1">
    <property type="nucleotide sequence ID" value="NZ_QOKW01000005.1"/>
</dbReference>
<evidence type="ECO:0000313" key="1">
    <source>
        <dbReference type="EMBL" id="KAA0681872.1"/>
    </source>
</evidence>
<protein>
    <submittedName>
        <fullName evidence="1">Uncharacterized protein</fullName>
    </submittedName>
</protein>
<comment type="caution">
    <text evidence="1">The sequence shown here is derived from an EMBL/GenBank/DDBJ whole genome shotgun (WGS) entry which is preliminary data.</text>
</comment>
<reference evidence="1 2" key="1">
    <citation type="submission" date="2018-07" db="EMBL/GenBank/DDBJ databases">
        <title>Genome sequence of Azospirillum sp. ATCC 49961.</title>
        <authorList>
            <person name="Sant'Anna F.H."/>
            <person name="Baldani J.I."/>
            <person name="Zilli J.E."/>
            <person name="Reis V.M."/>
            <person name="Hartmann A."/>
            <person name="Cruz L."/>
            <person name="de Souza E.M."/>
            <person name="de Oliveira Pedrosa F."/>
            <person name="Passaglia L.M.P."/>
        </authorList>
    </citation>
    <scope>NUCLEOTIDE SEQUENCE [LARGE SCALE GENOMIC DNA]</scope>
    <source>
        <strain evidence="1 2">ATCC 49961</strain>
    </source>
</reference>
<dbReference type="AlphaFoldDB" id="A0A9W7TYV6"/>